<proteinExistence type="predicted"/>
<feature type="domain" description="Homeobox" evidence="8">
    <location>
        <begin position="92"/>
        <end position="152"/>
    </location>
</feature>
<dbReference type="PANTHER" id="PTHR46123:SF3">
    <property type="entry name" value="DOUBLE HOMEOBOX PROTEIN 1-RELATED"/>
    <property type="match status" value="1"/>
</dbReference>
<feature type="domain" description="Homeobox" evidence="8">
    <location>
        <begin position="12"/>
        <end position="72"/>
    </location>
</feature>
<keyword evidence="4 5" id="KW-0539">Nucleus</keyword>
<organism evidence="9 10">
    <name type="scientific">Peromyscus maniculatus bairdii</name>
    <name type="common">Prairie deer mouse</name>
    <dbReference type="NCBI Taxonomy" id="230844"/>
    <lineage>
        <taxon>Eukaryota</taxon>
        <taxon>Metazoa</taxon>
        <taxon>Chordata</taxon>
        <taxon>Craniata</taxon>
        <taxon>Vertebrata</taxon>
        <taxon>Euteleostomi</taxon>
        <taxon>Mammalia</taxon>
        <taxon>Eutheria</taxon>
        <taxon>Euarchontoglires</taxon>
        <taxon>Glires</taxon>
        <taxon>Rodentia</taxon>
        <taxon>Myomorpha</taxon>
        <taxon>Muroidea</taxon>
        <taxon>Cricetidae</taxon>
        <taxon>Neotominae</taxon>
        <taxon>Peromyscus</taxon>
    </lineage>
</organism>
<evidence type="ECO:0000256" key="1">
    <source>
        <dbReference type="ARBA" id="ARBA00004123"/>
    </source>
</evidence>
<keyword evidence="3 5" id="KW-0371">Homeobox</keyword>
<dbReference type="InterPro" id="IPR051306">
    <property type="entry name" value="Homeobox_regulator"/>
</dbReference>
<dbReference type="PROSITE" id="PS50071">
    <property type="entry name" value="HOMEOBOX_2"/>
    <property type="match status" value="2"/>
</dbReference>
<dbReference type="Proteomes" id="UP000694547">
    <property type="component" value="Chromosome 9"/>
</dbReference>
<dbReference type="GO" id="GO:0005634">
    <property type="term" value="C:nucleus"/>
    <property type="evidence" value="ECO:0007669"/>
    <property type="project" value="UniProtKB-SubCell"/>
</dbReference>
<dbReference type="InterPro" id="IPR009057">
    <property type="entry name" value="Homeodomain-like_sf"/>
</dbReference>
<evidence type="ECO:0000256" key="3">
    <source>
        <dbReference type="ARBA" id="ARBA00023155"/>
    </source>
</evidence>
<reference evidence="9" key="3">
    <citation type="submission" date="2025-09" db="UniProtKB">
        <authorList>
            <consortium name="Ensembl"/>
        </authorList>
    </citation>
    <scope>IDENTIFICATION</scope>
</reference>
<dbReference type="Pfam" id="PF00046">
    <property type="entry name" value="Homeodomain"/>
    <property type="match status" value="2"/>
</dbReference>
<evidence type="ECO:0000313" key="9">
    <source>
        <dbReference type="Ensembl" id="ENSPEMP00000032392.1"/>
    </source>
</evidence>
<evidence type="ECO:0000313" key="10">
    <source>
        <dbReference type="Proteomes" id="UP000694547"/>
    </source>
</evidence>
<dbReference type="CDD" id="cd00086">
    <property type="entry name" value="homeodomain"/>
    <property type="match status" value="2"/>
</dbReference>
<feature type="region of interest" description="Disordered" evidence="7">
    <location>
        <begin position="148"/>
        <end position="238"/>
    </location>
</feature>
<dbReference type="GeneTree" id="ENSGT00940000154537"/>
<feature type="DNA-binding region" description="Homeobox" evidence="5">
    <location>
        <begin position="94"/>
        <end position="153"/>
    </location>
</feature>
<keyword evidence="2 5" id="KW-0238">DNA-binding</keyword>
<dbReference type="Gene3D" id="1.10.10.60">
    <property type="entry name" value="Homeodomain-like"/>
    <property type="match status" value="2"/>
</dbReference>
<feature type="compositionally biased region" description="Low complexity" evidence="7">
    <location>
        <begin position="182"/>
        <end position="191"/>
    </location>
</feature>
<sequence>MDLSCPFGLLGKEVRRRRIVLNQKQKDTLRAWFQKNPNPDLATRGLLAKELGISESQIMTWFQKHRKIQKQVEFEYCFEDSQAQGRDKPKVKEPGRSRTQFTKAQVDTLIAAFKINRFPGIVTREKLAQETGIPESRIHIWFQNRRARHPDTQQGTQATAQLPQNSQCPALKTTGQPPPSTTLPSSLSVTPAFSPPDPQSSPLDLSRGGQKQLSRTIVPQPSQVVQGRGDRPSSSVFNGHLSPVIAPALEAFHPPAPLWLPIQERCQDPSEDSGLAVQPLDGSTQAPAVNQLARKDFAFLQHWDEWFQLMLAEWVPDREYWSPGNPELQHPWQMQPLQPADLPHQADEILQ</sequence>
<dbReference type="InterPro" id="IPR001356">
    <property type="entry name" value="HD"/>
</dbReference>
<name>A0A8C8UJY3_PERMB</name>
<evidence type="ECO:0000256" key="5">
    <source>
        <dbReference type="PROSITE-ProRule" id="PRU00108"/>
    </source>
</evidence>
<feature type="compositionally biased region" description="Polar residues" evidence="7">
    <location>
        <begin position="152"/>
        <end position="168"/>
    </location>
</feature>
<feature type="compositionally biased region" description="Polar residues" evidence="7">
    <location>
        <begin position="209"/>
        <end position="225"/>
    </location>
</feature>
<evidence type="ECO:0000256" key="6">
    <source>
        <dbReference type="RuleBase" id="RU000682"/>
    </source>
</evidence>
<reference evidence="9" key="2">
    <citation type="submission" date="2025-08" db="UniProtKB">
        <authorList>
            <consortium name="Ensembl"/>
        </authorList>
    </citation>
    <scope>IDENTIFICATION</scope>
</reference>
<evidence type="ECO:0000259" key="8">
    <source>
        <dbReference type="PROSITE" id="PS50071"/>
    </source>
</evidence>
<dbReference type="GO" id="GO:0000981">
    <property type="term" value="F:DNA-binding transcription factor activity, RNA polymerase II-specific"/>
    <property type="evidence" value="ECO:0007669"/>
    <property type="project" value="TreeGrafter"/>
</dbReference>
<evidence type="ECO:0000256" key="2">
    <source>
        <dbReference type="ARBA" id="ARBA00023125"/>
    </source>
</evidence>
<dbReference type="Ensembl" id="ENSPEMT00000039010.1">
    <property type="protein sequence ID" value="ENSPEMP00000032392.1"/>
    <property type="gene ID" value="ENSPEMG00000024340.1"/>
</dbReference>
<dbReference type="GO" id="GO:0045580">
    <property type="term" value="P:regulation of T cell differentiation"/>
    <property type="evidence" value="ECO:0007669"/>
    <property type="project" value="Ensembl"/>
</dbReference>
<feature type="DNA-binding region" description="Homeobox" evidence="5">
    <location>
        <begin position="14"/>
        <end position="73"/>
    </location>
</feature>
<evidence type="ECO:0000256" key="7">
    <source>
        <dbReference type="SAM" id="MobiDB-lite"/>
    </source>
</evidence>
<comment type="subcellular location">
    <subcellularLocation>
        <location evidence="1 5 6">Nucleus</location>
    </subcellularLocation>
</comment>
<protein>
    <submittedName>
        <fullName evidence="9">Double homeobox B-like 1</fullName>
    </submittedName>
</protein>
<dbReference type="SUPFAM" id="SSF46689">
    <property type="entry name" value="Homeodomain-like"/>
    <property type="match status" value="2"/>
</dbReference>
<dbReference type="PANTHER" id="PTHR46123">
    <property type="entry name" value="MIX-TYPE HOMEOBOX GENE 1-RELATED"/>
    <property type="match status" value="1"/>
</dbReference>
<dbReference type="AlphaFoldDB" id="A0A8C8UJY3"/>
<dbReference type="SMART" id="SM00389">
    <property type="entry name" value="HOX"/>
    <property type="match status" value="2"/>
</dbReference>
<keyword evidence="10" id="KW-1185">Reference proteome</keyword>
<dbReference type="GO" id="GO:0000977">
    <property type="term" value="F:RNA polymerase II transcription regulatory region sequence-specific DNA binding"/>
    <property type="evidence" value="ECO:0007669"/>
    <property type="project" value="TreeGrafter"/>
</dbReference>
<dbReference type="FunFam" id="1.10.10.60:FF:000325">
    <property type="entry name" value="Double homeobox protein 4"/>
    <property type="match status" value="1"/>
</dbReference>
<evidence type="ECO:0000256" key="4">
    <source>
        <dbReference type="ARBA" id="ARBA00023242"/>
    </source>
</evidence>
<accession>A0A8C8UJY3</accession>
<reference evidence="9 10" key="1">
    <citation type="submission" date="2018-10" db="EMBL/GenBank/DDBJ databases">
        <title>Improved assembly of the deer mouse Peromyscus maniculatus genome.</title>
        <authorList>
            <person name="Lassance J.-M."/>
            <person name="Hoekstra H.E."/>
        </authorList>
    </citation>
    <scope>NUCLEOTIDE SEQUENCE [LARGE SCALE GENOMIC DNA]</scope>
</reference>